<dbReference type="Pfam" id="PF14307">
    <property type="entry name" value="Glyco_tran_WbsX"/>
    <property type="match status" value="1"/>
</dbReference>
<feature type="compositionally biased region" description="Basic and acidic residues" evidence="1">
    <location>
        <begin position="868"/>
        <end position="984"/>
    </location>
</feature>
<evidence type="ECO:0000256" key="1">
    <source>
        <dbReference type="SAM" id="MobiDB-lite"/>
    </source>
</evidence>
<reference evidence="3" key="1">
    <citation type="journal article" date="2021" name="Nat. Commun.">
        <title>Genetic determinants of endophytism in the Arabidopsis root mycobiome.</title>
        <authorList>
            <person name="Mesny F."/>
            <person name="Miyauchi S."/>
            <person name="Thiergart T."/>
            <person name="Pickel B."/>
            <person name="Atanasova L."/>
            <person name="Karlsson M."/>
            <person name="Huettel B."/>
            <person name="Barry K.W."/>
            <person name="Haridas S."/>
            <person name="Chen C."/>
            <person name="Bauer D."/>
            <person name="Andreopoulos W."/>
            <person name="Pangilinan J."/>
            <person name="LaButti K."/>
            <person name="Riley R."/>
            <person name="Lipzen A."/>
            <person name="Clum A."/>
            <person name="Drula E."/>
            <person name="Henrissat B."/>
            <person name="Kohler A."/>
            <person name="Grigoriev I.V."/>
            <person name="Martin F.M."/>
            <person name="Hacquard S."/>
        </authorList>
    </citation>
    <scope>NUCLEOTIDE SEQUENCE</scope>
    <source>
        <strain evidence="3">MPI-SDFR-AT-0117</strain>
    </source>
</reference>
<sequence length="1119" mass="126724">MADGRRKYVPWRTSSLRQRKWYSAIGVFVILCWIQVLFLSSRAPQPYDDVVHAARSSFSSHKHGSKARARSASQRRSSNKASFKHAPIAELDGYSIKPIVYVYPQFHAFPESDQFYGENYTDWDLVAKPIINSHGLKTMRPAKEVGYYDLLDRSTRVRWTNMISESLIYGVAYHHYWFGKPVMHGLLMTMLKDGHPDVPFMLSWANEDWTMRRDGKDVTLLEQKYGGVDDWKRHFEWLTPYFRHVNYIRSKGKVQFVVKNPGHMGVAGKRMFEAWRLWAAEDPEIGGIDIIESVTATSGGVRRSSSRNAEDGFDSGPSHWTDAVNEYSTVDTNNRFEYGSFARQARPHRVFHRGAAVTWDDTPRHLHDNRAIPAPFVHPWLFKGKPSKLLPPLSRGEENFLFINSLNDWANGNVLEPTEEWRHGFLETFHDAMQFAVNNFDWAPQLAPQNLRLSKQVADPEAEIDVCIIIREFRTVSPWRDTYTLTHTLESLRDQKNPHWRAVVVRVLPEVDARSIEDAISTAHDPRVIAIEPPADLLRQSGETRHGAEITDWAIQNMNLLSPGCARARYLLITNSTNMYEDDSLDAASGDVADIIGLNFESADSMAAYEATKVGKLFFDDRCGRFDHDEGIHCAAMKPNGGVLDIGAVLISMTRWRRDRLVLAEAATSSELGEAGILRRLARHSKTPWSWAVPASSTSDSCNLIRANSRTACLRSGRTWADLPDAAGFRPGCYNVAELARIQPGKLVPAIWDYARFKLNPYCLRLSKSLSEKIEQGWKNGHKIAEKTTWKIDVAKDEKDWKMEMEKEETERMKKLWEAGSEKVVPEDRWSDSVGKKTSDKKKGDTTKNDWKMGKGIDDKQGSLNGWKTEKGPDEMKENKQGEGSDWGKDRVTGANGKNKDDKTTWTDDVDKKADGFSKGDTRGGSSDKDEMDDFRGDSRKDQSRKDGFKADDSKDNFESGKDDSKDGSKSDKDESKDRFKDGSLKQNVLQGSKNDFNGGKDSLKNGDFKTNDPKKDTSRNTPQDNSKGNFKDGSRKQEALQDSQKDSIKDGKFADDSKKNDPKKVSFSEDGTGHDSKKTDNLNDDGFGHDLKKNSFGNVDDKKANGNKDDEARRQGRW</sequence>
<organism evidence="3 4">
    <name type="scientific">Plectosphaerella plurivora</name>
    <dbReference type="NCBI Taxonomy" id="936078"/>
    <lineage>
        <taxon>Eukaryota</taxon>
        <taxon>Fungi</taxon>
        <taxon>Dikarya</taxon>
        <taxon>Ascomycota</taxon>
        <taxon>Pezizomycotina</taxon>
        <taxon>Sordariomycetes</taxon>
        <taxon>Hypocreomycetidae</taxon>
        <taxon>Glomerellales</taxon>
        <taxon>Plectosphaerellaceae</taxon>
        <taxon>Plectosphaerella</taxon>
    </lineage>
</organism>
<comment type="caution">
    <text evidence="3">The sequence shown here is derived from an EMBL/GenBank/DDBJ whole genome shotgun (WGS) entry which is preliminary data.</text>
</comment>
<evidence type="ECO:0000313" key="4">
    <source>
        <dbReference type="Proteomes" id="UP000770015"/>
    </source>
</evidence>
<feature type="region of interest" description="Disordered" evidence="1">
    <location>
        <begin position="818"/>
        <end position="1119"/>
    </location>
</feature>
<dbReference type="Gene3D" id="3.20.20.80">
    <property type="entry name" value="Glycosidases"/>
    <property type="match status" value="1"/>
</dbReference>
<evidence type="ECO:0000256" key="2">
    <source>
        <dbReference type="SAM" id="Phobius"/>
    </source>
</evidence>
<feature type="compositionally biased region" description="Basic and acidic residues" evidence="1">
    <location>
        <begin position="1002"/>
        <end position="1019"/>
    </location>
</feature>
<feature type="region of interest" description="Disordered" evidence="1">
    <location>
        <begin position="61"/>
        <end position="83"/>
    </location>
</feature>
<keyword evidence="2" id="KW-0812">Transmembrane</keyword>
<keyword evidence="4" id="KW-1185">Reference proteome</keyword>
<accession>A0A9P8V5Y0</accession>
<keyword evidence="2" id="KW-1133">Transmembrane helix</keyword>
<dbReference type="EMBL" id="JAGSXJ010000022">
    <property type="protein sequence ID" value="KAH6677914.1"/>
    <property type="molecule type" value="Genomic_DNA"/>
</dbReference>
<feature type="compositionally biased region" description="Basic and acidic residues" evidence="1">
    <location>
        <begin position="818"/>
        <end position="861"/>
    </location>
</feature>
<dbReference type="AlphaFoldDB" id="A0A9P8V5Y0"/>
<proteinExistence type="predicted"/>
<dbReference type="Proteomes" id="UP000770015">
    <property type="component" value="Unassembled WGS sequence"/>
</dbReference>
<name>A0A9P8V5Y0_9PEZI</name>
<keyword evidence="2" id="KW-0472">Membrane</keyword>
<evidence type="ECO:0000313" key="3">
    <source>
        <dbReference type="EMBL" id="KAH6677914.1"/>
    </source>
</evidence>
<dbReference type="OrthoDB" id="3474152at2759"/>
<dbReference type="PANTHER" id="PTHR41244">
    <property type="entry name" value="RHAMNAN SYNTHESIS F"/>
    <property type="match status" value="1"/>
</dbReference>
<feature type="transmembrane region" description="Helical" evidence="2">
    <location>
        <begin position="21"/>
        <end position="39"/>
    </location>
</feature>
<feature type="compositionally biased region" description="Low complexity" evidence="1">
    <location>
        <begin position="70"/>
        <end position="81"/>
    </location>
</feature>
<protein>
    <submittedName>
        <fullName evidence="3">Glycosyltransferase WbsX-domain-containing protein</fullName>
    </submittedName>
</protein>
<gene>
    <name evidence="3" type="ORF">F5X68DRAFT_193469</name>
</gene>
<dbReference type="InterPro" id="IPR032719">
    <property type="entry name" value="WbsX"/>
</dbReference>
<feature type="compositionally biased region" description="Basic and acidic residues" evidence="1">
    <location>
        <begin position="1030"/>
        <end position="1119"/>
    </location>
</feature>
<dbReference type="PANTHER" id="PTHR41244:SF1">
    <property type="entry name" value="GLYCOSYLTRANSFERASE"/>
    <property type="match status" value="1"/>
</dbReference>
<feature type="compositionally biased region" description="Polar residues" evidence="1">
    <location>
        <begin position="1020"/>
        <end position="1029"/>
    </location>
</feature>
<feature type="compositionally biased region" description="Polar residues" evidence="1">
    <location>
        <begin position="985"/>
        <end position="996"/>
    </location>
</feature>